<evidence type="ECO:0000256" key="1">
    <source>
        <dbReference type="ARBA" id="ARBA00004141"/>
    </source>
</evidence>
<dbReference type="GeneID" id="89951405"/>
<name>A0AAN7D3K1_9FUNG</name>
<comment type="catalytic activity">
    <reaction evidence="14">
        <text>L-lysyl-glycine(out) = L-lysyl-glycine(in)</text>
        <dbReference type="Rhea" id="RHEA:79407"/>
        <dbReference type="ChEBI" id="CHEBI:191202"/>
    </reaction>
</comment>
<comment type="catalytic activity">
    <reaction evidence="6">
        <text>L-lysyl-L-alpha-amino acid(out) = L-lysyl-L-alpha-amino acid(in)</text>
        <dbReference type="Rhea" id="RHEA:79387"/>
        <dbReference type="ChEBI" id="CHEBI:229965"/>
    </reaction>
</comment>
<evidence type="ECO:0000259" key="21">
    <source>
        <dbReference type="PROSITE" id="PS50850"/>
    </source>
</evidence>
<comment type="catalytic activity">
    <reaction evidence="5">
        <text>L-alpha-aminoacyl-L-histidine(out) = L-alpha-aminoacyl-L-histidine(in)</text>
        <dbReference type="Rhea" id="RHEA:79375"/>
        <dbReference type="ChEBI" id="CHEBI:229967"/>
    </reaction>
</comment>
<feature type="transmembrane region" description="Helical" evidence="20">
    <location>
        <begin position="154"/>
        <end position="173"/>
    </location>
</feature>
<evidence type="ECO:0000256" key="13">
    <source>
        <dbReference type="ARBA" id="ARBA00044919"/>
    </source>
</evidence>
<dbReference type="GO" id="GO:0022857">
    <property type="term" value="F:transmembrane transporter activity"/>
    <property type="evidence" value="ECO:0007669"/>
    <property type="project" value="InterPro"/>
</dbReference>
<evidence type="ECO:0000256" key="14">
    <source>
        <dbReference type="ARBA" id="ARBA00044924"/>
    </source>
</evidence>
<feature type="transmembrane region" description="Helical" evidence="20">
    <location>
        <begin position="480"/>
        <end position="501"/>
    </location>
</feature>
<comment type="catalytic activity">
    <reaction evidence="2">
        <text>L-lysyl-L-alanine(out) = L-lysyl-L-alanine(in)</text>
        <dbReference type="Rhea" id="RHEA:79399"/>
        <dbReference type="ChEBI" id="CHEBI:229954"/>
    </reaction>
</comment>
<evidence type="ECO:0000256" key="12">
    <source>
        <dbReference type="ARBA" id="ARBA00044912"/>
    </source>
</evidence>
<keyword evidence="23" id="KW-1185">Reference proteome</keyword>
<evidence type="ECO:0000256" key="3">
    <source>
        <dbReference type="ARBA" id="ARBA00044878"/>
    </source>
</evidence>
<evidence type="ECO:0000256" key="10">
    <source>
        <dbReference type="ARBA" id="ARBA00044900"/>
    </source>
</evidence>
<comment type="catalytic activity">
    <reaction evidence="11">
        <text>L-arginyl-glycine(out) = L-arginyl-glycine(in)</text>
        <dbReference type="Rhea" id="RHEA:79391"/>
        <dbReference type="ChEBI" id="CHEBI:229955"/>
    </reaction>
</comment>
<comment type="function">
    <text evidence="17">Lysosomal dipeptide uniporter that selectively exports lysine, arginine or histidine-containing dipeptides with a net positive charge from the lysosome lumen into the cytosol. Could play a role in a specific type of protein O-glycosylation indirectly regulating macrophages migration and tissue invasion. Also essential for liver homeostasis.</text>
</comment>
<dbReference type="PANTHER" id="PTHR23512">
    <property type="entry name" value="MAJOR FACILITATOR SUPERFAMILY DOMAIN-CONTAINING PROTEIN 1"/>
    <property type="match status" value="1"/>
</dbReference>
<comment type="catalytic activity">
    <reaction evidence="10">
        <text>L-lysyl-L-lysine(out) = L-lysyl-L-lysine(in)</text>
        <dbReference type="Rhea" id="RHEA:79403"/>
        <dbReference type="ChEBI" id="CHEBI:229956"/>
    </reaction>
</comment>
<sequence length="637" mass="71309">MSSNTPMPSTTVAAAEHPPQHAAPIVNTAHDDLFPSNATAMDSNLNYIENTTSSSSRQRSILESIYTTEHTTHTLTSSWRMKALVLLCMLSLPVGCHYLEATMGTLKTVLKHSMQINNTQFSILLSSVTLVNTVLPLLAGVFIDDISSLGSIRATTIVSCIIFIGSLLVSIGGSLNSYPCMMTGQIIYGLGGGMIVTMQEGILSRWFRDKELAVVIGIMLCVARLTKWAAKMVAYPILNATGDHSWPIHVATLFCASGFFINMVYWIVMWRKGLATIWGKEIVRYEGSYKNEFNAQQCKDKDQDEKKAHHHNEQISADDLSSQHPQSQHTAHKSSSFKWSYSILLYIPSTFWMIPWIQLTMSSVLSSFDDVATEYVEFRYNTTSVMAGYQSSLTQVVPIVVAPVMGIVVHRYGRRITSLFFATLILITSMILLAYTWVTPAVGMIIFSFALALGPVSVLSSTSLLLPHELAGTGMGLHKCANNIGTTIVSVLVGYVQDLTYHDGDPHDDITDLQSEYDGVMILYVSMAGLSTLVVCIFWLMDRNMLSGWLQANKKERERRLELVQTKEEDEKTLYLHAAQDQLEQVNREKMNALNMIGSRLRDSKTYWFLGVFCFWLFVSWIVFFTFALMPVYQSYM</sequence>
<comment type="catalytic activity">
    <reaction evidence="12">
        <text>L-histidyl-L-alpha-amino acid(out) = L-histidyl-L-alpha-amino acid(in)</text>
        <dbReference type="Rhea" id="RHEA:79379"/>
        <dbReference type="ChEBI" id="CHEBI:229964"/>
    </reaction>
</comment>
<feature type="domain" description="Major facilitator superfamily (MFS) profile" evidence="21">
    <location>
        <begin position="83"/>
        <end position="543"/>
    </location>
</feature>
<feature type="transmembrane region" description="Helical" evidence="20">
    <location>
        <begin position="607"/>
        <end position="633"/>
    </location>
</feature>
<feature type="compositionally biased region" description="Polar residues" evidence="19">
    <location>
        <begin position="319"/>
        <end position="331"/>
    </location>
</feature>
<evidence type="ECO:0000256" key="18">
    <source>
        <dbReference type="ARBA" id="ARBA00046376"/>
    </source>
</evidence>
<protein>
    <recommendedName>
        <fullName evidence="15">Lysosomal dipeptide transporter MFSD1</fullName>
    </recommendedName>
    <alternativeName>
        <fullName evidence="16">Major facilitator superfamily domain-containing protein 1</fullName>
    </alternativeName>
</protein>
<feature type="transmembrane region" description="Helical" evidence="20">
    <location>
        <begin position="343"/>
        <end position="368"/>
    </location>
</feature>
<dbReference type="InterPro" id="IPR036259">
    <property type="entry name" value="MFS_trans_sf"/>
</dbReference>
<evidence type="ECO:0000256" key="9">
    <source>
        <dbReference type="ARBA" id="ARBA00044899"/>
    </source>
</evidence>
<feature type="region of interest" description="Disordered" evidence="19">
    <location>
        <begin position="300"/>
        <end position="331"/>
    </location>
</feature>
<dbReference type="GO" id="GO:0016020">
    <property type="term" value="C:membrane"/>
    <property type="evidence" value="ECO:0007669"/>
    <property type="project" value="UniProtKB-SubCell"/>
</dbReference>
<feature type="transmembrane region" description="Helical" evidence="20">
    <location>
        <begin position="521"/>
        <end position="541"/>
    </location>
</feature>
<comment type="catalytic activity">
    <reaction evidence="4">
        <text>L-alpha-aminoacyl-L-arginine(out) = L-alpha-aminoacyl-L-arginine(in)</text>
        <dbReference type="Rhea" id="RHEA:79367"/>
        <dbReference type="ChEBI" id="CHEBI:229968"/>
    </reaction>
</comment>
<evidence type="ECO:0000256" key="8">
    <source>
        <dbReference type="ARBA" id="ARBA00044898"/>
    </source>
</evidence>
<evidence type="ECO:0000256" key="5">
    <source>
        <dbReference type="ARBA" id="ARBA00044884"/>
    </source>
</evidence>
<comment type="subcellular location">
    <subcellularLocation>
        <location evidence="1">Membrane</location>
        <topology evidence="1">Multi-pass membrane protein</topology>
    </subcellularLocation>
</comment>
<accession>A0AAN7D3K1</accession>
<comment type="catalytic activity">
    <reaction evidence="7">
        <text>L-alpha-aminoacyl-L-lysine(out) = L-alpha-aminoacyl-L-lysine(in)</text>
        <dbReference type="Rhea" id="RHEA:79383"/>
        <dbReference type="ChEBI" id="CHEBI:229966"/>
    </reaction>
</comment>
<evidence type="ECO:0000256" key="2">
    <source>
        <dbReference type="ARBA" id="ARBA00044876"/>
    </source>
</evidence>
<dbReference type="PANTHER" id="PTHR23512:SF12">
    <property type="entry name" value="TRANSPORTER, PUTATIVE (AFU_ORTHOLOGUE AFUA_4G00260)-RELATED"/>
    <property type="match status" value="1"/>
</dbReference>
<dbReference type="InterPro" id="IPR052187">
    <property type="entry name" value="MFSD1"/>
</dbReference>
<dbReference type="Proteomes" id="UP001304243">
    <property type="component" value="Unassembled WGS sequence"/>
</dbReference>
<feature type="transmembrane region" description="Helical" evidence="20">
    <location>
        <begin position="388"/>
        <end position="409"/>
    </location>
</feature>
<feature type="compositionally biased region" description="Basic and acidic residues" evidence="19">
    <location>
        <begin position="300"/>
        <end position="313"/>
    </location>
</feature>
<feature type="transmembrane region" description="Helical" evidence="20">
    <location>
        <begin position="83"/>
        <end position="101"/>
    </location>
</feature>
<evidence type="ECO:0000313" key="22">
    <source>
        <dbReference type="EMBL" id="KAK4509368.1"/>
    </source>
</evidence>
<evidence type="ECO:0000256" key="16">
    <source>
        <dbReference type="ARBA" id="ARBA00045018"/>
    </source>
</evidence>
<evidence type="ECO:0000313" key="23">
    <source>
        <dbReference type="Proteomes" id="UP001304243"/>
    </source>
</evidence>
<feature type="transmembrane region" description="Helical" evidence="20">
    <location>
        <begin position="212"/>
        <end position="230"/>
    </location>
</feature>
<evidence type="ECO:0000256" key="6">
    <source>
        <dbReference type="ARBA" id="ARBA00044891"/>
    </source>
</evidence>
<evidence type="ECO:0000256" key="11">
    <source>
        <dbReference type="ARBA" id="ARBA00044903"/>
    </source>
</evidence>
<feature type="transmembrane region" description="Helical" evidence="20">
    <location>
        <begin position="185"/>
        <end position="203"/>
    </location>
</feature>
<dbReference type="PROSITE" id="PS50850">
    <property type="entry name" value="MFS"/>
    <property type="match status" value="1"/>
</dbReference>
<reference evidence="22 23" key="1">
    <citation type="submission" date="2022-11" db="EMBL/GenBank/DDBJ databases">
        <title>Mucor velutinosus strain NIH1002 WGS.</title>
        <authorList>
            <person name="Subramanian P."/>
            <person name="Mullikin J.C."/>
            <person name="Segre J.A."/>
            <person name="Zelazny A.M."/>
        </authorList>
    </citation>
    <scope>NUCLEOTIDE SEQUENCE [LARGE SCALE GENOMIC DNA]</scope>
    <source>
        <strain evidence="22 23">NIH1002</strain>
    </source>
</reference>
<dbReference type="SUPFAM" id="SSF103473">
    <property type="entry name" value="MFS general substrate transporter"/>
    <property type="match status" value="1"/>
</dbReference>
<evidence type="ECO:0000256" key="17">
    <source>
        <dbReference type="ARBA" id="ARBA00045709"/>
    </source>
</evidence>
<keyword evidence="20" id="KW-0472">Membrane</keyword>
<dbReference type="Pfam" id="PF07690">
    <property type="entry name" value="MFS_1"/>
    <property type="match status" value="1"/>
</dbReference>
<comment type="catalytic activity">
    <reaction evidence="8">
        <text>L-aspartyl-L-lysine(out) = L-aspartyl-L-lysine(in)</text>
        <dbReference type="Rhea" id="RHEA:79411"/>
        <dbReference type="ChEBI" id="CHEBI:229953"/>
    </reaction>
</comment>
<proteinExistence type="predicted"/>
<evidence type="ECO:0000256" key="20">
    <source>
        <dbReference type="SAM" id="Phobius"/>
    </source>
</evidence>
<comment type="catalytic activity">
    <reaction evidence="13">
        <text>L-alanyl-L-lysine(out) = L-alanyl-L-lysine(in)</text>
        <dbReference type="Rhea" id="RHEA:79415"/>
        <dbReference type="ChEBI" id="CHEBI:192470"/>
    </reaction>
</comment>
<evidence type="ECO:0000256" key="19">
    <source>
        <dbReference type="SAM" id="MobiDB-lite"/>
    </source>
</evidence>
<feature type="transmembrane region" description="Helical" evidence="20">
    <location>
        <begin position="416"/>
        <end position="438"/>
    </location>
</feature>
<comment type="catalytic activity">
    <reaction evidence="9">
        <text>L-arginyl-L-alpha-amino acid(out) = L-arginyl-L-alpha-amino acid(in)</text>
        <dbReference type="Rhea" id="RHEA:79371"/>
        <dbReference type="ChEBI" id="CHEBI:84315"/>
    </reaction>
</comment>
<organism evidence="22 23">
    <name type="scientific">Mucor velutinosus</name>
    <dbReference type="NCBI Taxonomy" id="708070"/>
    <lineage>
        <taxon>Eukaryota</taxon>
        <taxon>Fungi</taxon>
        <taxon>Fungi incertae sedis</taxon>
        <taxon>Mucoromycota</taxon>
        <taxon>Mucoromycotina</taxon>
        <taxon>Mucoromycetes</taxon>
        <taxon>Mucorales</taxon>
        <taxon>Mucorineae</taxon>
        <taxon>Mucoraceae</taxon>
        <taxon>Mucor</taxon>
    </lineage>
</organism>
<dbReference type="RefSeq" id="XP_064676034.1">
    <property type="nucleotide sequence ID" value="XM_064826977.1"/>
</dbReference>
<feature type="transmembrane region" description="Helical" evidence="20">
    <location>
        <begin position="121"/>
        <end position="142"/>
    </location>
</feature>
<comment type="caution">
    <text evidence="22">The sequence shown here is derived from an EMBL/GenBank/DDBJ whole genome shotgun (WGS) entry which is preliminary data.</text>
</comment>
<keyword evidence="20" id="KW-1133">Transmembrane helix</keyword>
<keyword evidence="20" id="KW-0812">Transmembrane</keyword>
<evidence type="ECO:0000256" key="15">
    <source>
        <dbReference type="ARBA" id="ARBA00044985"/>
    </source>
</evidence>
<gene>
    <name evidence="22" type="ORF">ATC70_007719</name>
</gene>
<comment type="catalytic activity">
    <reaction evidence="3">
        <text>L-histidyl-glycine(out) = L-histidyl-glycine(in)</text>
        <dbReference type="Rhea" id="RHEA:79395"/>
        <dbReference type="ChEBI" id="CHEBI:229957"/>
    </reaction>
</comment>
<comment type="subunit">
    <text evidence="18">Homodimer. Interacts with lysosomal protein GLMP (via lumenal domain); the interaction starts while both proteins are still in the endoplasmic reticulum and is required for stabilization of MFSD1 in lysosomes but has no direct effect on its targeting to lysosomes or transporter activity.</text>
</comment>
<evidence type="ECO:0000256" key="4">
    <source>
        <dbReference type="ARBA" id="ARBA00044881"/>
    </source>
</evidence>
<dbReference type="InterPro" id="IPR011701">
    <property type="entry name" value="MFS"/>
</dbReference>
<dbReference type="InterPro" id="IPR020846">
    <property type="entry name" value="MFS_dom"/>
</dbReference>
<dbReference type="AlphaFoldDB" id="A0AAN7D3K1"/>
<feature type="transmembrane region" description="Helical" evidence="20">
    <location>
        <begin position="444"/>
        <end position="468"/>
    </location>
</feature>
<dbReference type="Gene3D" id="1.20.1250.20">
    <property type="entry name" value="MFS general substrate transporter like domains"/>
    <property type="match status" value="2"/>
</dbReference>
<feature type="transmembrane region" description="Helical" evidence="20">
    <location>
        <begin position="250"/>
        <end position="268"/>
    </location>
</feature>
<dbReference type="EMBL" id="JASEJX010000039">
    <property type="protein sequence ID" value="KAK4509368.1"/>
    <property type="molecule type" value="Genomic_DNA"/>
</dbReference>
<evidence type="ECO:0000256" key="7">
    <source>
        <dbReference type="ARBA" id="ARBA00044893"/>
    </source>
</evidence>